<reference evidence="4 5" key="1">
    <citation type="journal article" date="2016" name="Genome Announc.">
        <title>Genome Sequence of Madurella mycetomatis mm55, Isolated from a Human Mycetoma Case in Sudan.</title>
        <authorList>
            <person name="Smit S."/>
            <person name="Derks M.F."/>
            <person name="Bervoets S."/>
            <person name="Fahal A."/>
            <person name="van Leeuwen W."/>
            <person name="van Belkum A."/>
            <person name="van de Sande W.W."/>
        </authorList>
    </citation>
    <scope>NUCLEOTIDE SEQUENCE [LARGE SCALE GENOMIC DNA]</scope>
    <source>
        <strain evidence="5">mm55</strain>
    </source>
</reference>
<dbReference type="InterPro" id="IPR058525">
    <property type="entry name" value="DUF8212"/>
</dbReference>
<comment type="caution">
    <text evidence="4">The sequence shown here is derived from an EMBL/GenBank/DDBJ whole genome shotgun (WGS) entry which is preliminary data.</text>
</comment>
<gene>
    <name evidence="4" type="ORF">MMYC01_210691</name>
</gene>
<dbReference type="OrthoDB" id="20872at2759"/>
<keyword evidence="1" id="KW-0812">Transmembrane</keyword>
<sequence length="539" mass="60441">MRLLHVETFRFEEFFGMSPPSYAILSHTWGKDSEEVSYRDVLKGRLDMAATRPAKISGCCNQANEDGYKYVWIDTCCIDKTNSVELQEAINSMFRWYQEAAVCYVFLSDVPAGDDPRDHQSAFFSSRWFRRGWTLQELLAPSDVRFYDSNWHYLGTKGDLSEAVEEITRIQSSFLLGMEELHDASVAQRMCWAARRVTKRKEDVAYCLLGIFGVAMPMIYGEGDRAFRRLQEQIMKDIGDDSILAWGLGSEGLAHDNSFEIIPGGALAASPSAFANCSRIASWGRPSNGSFDVHCGSLRLHLSLYTNAAGETLGLLKCGSEDDAGKVVGIPLAAASDARSGEYIRLNGRHTVLVTKPAAEGSELVQIRIDSERKLSASTSQPCWFHIRKFVHSLELIDVKPISRWHKRRALIKVAVEPNNEIMQRTLTRFRDQRNEGNDFIVVLEVKTQNSGLQAQCYVMIASRHTSLHDIAQKFDNMRPEAFGEQSASNGTLFLHISLKHAARQRTFPVELTAISKPPAVTINATLELQLFDQRVAIG</sequence>
<keyword evidence="1" id="KW-1133">Transmembrane helix</keyword>
<dbReference type="Proteomes" id="UP000078237">
    <property type="component" value="Unassembled WGS sequence"/>
</dbReference>
<dbReference type="Pfam" id="PF26640">
    <property type="entry name" value="DUF8212"/>
    <property type="match status" value="1"/>
</dbReference>
<dbReference type="VEuPathDB" id="FungiDB:MMYC01_210691"/>
<dbReference type="Pfam" id="PF06985">
    <property type="entry name" value="HET"/>
    <property type="match status" value="1"/>
</dbReference>
<dbReference type="AlphaFoldDB" id="A0A175VNC8"/>
<feature type="domain" description="Heterokaryon incompatibility" evidence="2">
    <location>
        <begin position="22"/>
        <end position="109"/>
    </location>
</feature>
<evidence type="ECO:0000259" key="2">
    <source>
        <dbReference type="Pfam" id="PF06985"/>
    </source>
</evidence>
<organism evidence="4 5">
    <name type="scientific">Madurella mycetomatis</name>
    <dbReference type="NCBI Taxonomy" id="100816"/>
    <lineage>
        <taxon>Eukaryota</taxon>
        <taxon>Fungi</taxon>
        <taxon>Dikarya</taxon>
        <taxon>Ascomycota</taxon>
        <taxon>Pezizomycotina</taxon>
        <taxon>Sordariomycetes</taxon>
        <taxon>Sordariomycetidae</taxon>
        <taxon>Sordariales</taxon>
        <taxon>Sordariales incertae sedis</taxon>
        <taxon>Madurella</taxon>
    </lineage>
</organism>
<keyword evidence="1" id="KW-0472">Membrane</keyword>
<evidence type="ECO:0000313" key="5">
    <source>
        <dbReference type="Proteomes" id="UP000078237"/>
    </source>
</evidence>
<dbReference type="PANTHER" id="PTHR10622:SF12">
    <property type="entry name" value="HET DOMAIN-CONTAINING PROTEIN"/>
    <property type="match status" value="1"/>
</dbReference>
<evidence type="ECO:0000256" key="1">
    <source>
        <dbReference type="SAM" id="Phobius"/>
    </source>
</evidence>
<proteinExistence type="predicted"/>
<evidence type="ECO:0000259" key="3">
    <source>
        <dbReference type="Pfam" id="PF26640"/>
    </source>
</evidence>
<dbReference type="EMBL" id="LCTW02000572">
    <property type="protein sequence ID" value="KXX73016.1"/>
    <property type="molecule type" value="Genomic_DNA"/>
</dbReference>
<name>A0A175VNC8_9PEZI</name>
<protein>
    <submittedName>
        <fullName evidence="4">Vegetative incompatibility protein HET-E-1</fullName>
    </submittedName>
</protein>
<evidence type="ECO:0000313" key="4">
    <source>
        <dbReference type="EMBL" id="KXX73016.1"/>
    </source>
</evidence>
<dbReference type="PANTHER" id="PTHR10622">
    <property type="entry name" value="HET DOMAIN-CONTAINING PROTEIN"/>
    <property type="match status" value="1"/>
</dbReference>
<accession>A0A175VNC8</accession>
<feature type="transmembrane region" description="Helical" evidence="1">
    <location>
        <begin position="204"/>
        <end position="221"/>
    </location>
</feature>
<feature type="domain" description="DUF8212" evidence="3">
    <location>
        <begin position="225"/>
        <end position="256"/>
    </location>
</feature>
<keyword evidence="5" id="KW-1185">Reference proteome</keyword>
<feature type="non-terminal residue" evidence="4">
    <location>
        <position position="539"/>
    </location>
</feature>
<dbReference type="InterPro" id="IPR010730">
    <property type="entry name" value="HET"/>
</dbReference>
<dbReference type="STRING" id="100816.A0A175VNC8"/>